<dbReference type="InterPro" id="IPR013830">
    <property type="entry name" value="SGNH_hydro"/>
</dbReference>
<dbReference type="RefSeq" id="WP_380705431.1">
    <property type="nucleotide sequence ID" value="NZ_JBHSAP010000015.1"/>
</dbReference>
<proteinExistence type="predicted"/>
<sequence length="409" mass="45104">MKKWKRMALLLLGAVLAGWLVNGLIPGEQVEGYEPKRESWVGAWAAAHQYPSGAAQVGVENQTVRLLLRPHLDGDKVRIRLSNAYGEKPVTFKEVTIAVAGEGASLIPGTTRKVTFSGKRSVMLPVGQEIQSDPISMKVSRDENLAVSLYVPKASGAVSWHRVAKQTSYISIPGNHSRETNATSFVTPITSWFWLSGVDVIPVDETENAVVAIGDSITDGVGSTTNTNRRYPDFLSERLRARGIPLSVLNAGISGNKVLRDDPVYGPKALDRFEQDVLNQPGVSHVILLEGINDIGHTPHNYDAQSIIRGYRQLIDMAHQNDVRIYLGTLLPYKGATYYTKEGEATRRQVNEWIRNSGAPDGVIDFERAIRDPADPNRLRPAYDSGDHLHPSDAGYRTMADVVNLNWFQ</sequence>
<dbReference type="InterPro" id="IPR053140">
    <property type="entry name" value="GDSL_Rv0518-like"/>
</dbReference>
<evidence type="ECO:0000313" key="3">
    <source>
        <dbReference type="Proteomes" id="UP001595843"/>
    </source>
</evidence>
<protein>
    <submittedName>
        <fullName evidence="2">SGNH/GDSL hydrolase family protein</fullName>
    </submittedName>
</protein>
<evidence type="ECO:0000313" key="2">
    <source>
        <dbReference type="EMBL" id="MFC4077623.1"/>
    </source>
</evidence>
<dbReference type="Pfam" id="PF13472">
    <property type="entry name" value="Lipase_GDSL_2"/>
    <property type="match status" value="1"/>
</dbReference>
<dbReference type="GO" id="GO:0016787">
    <property type="term" value="F:hydrolase activity"/>
    <property type="evidence" value="ECO:0007669"/>
    <property type="project" value="UniProtKB-KW"/>
</dbReference>
<comment type="caution">
    <text evidence="2">The sequence shown here is derived from an EMBL/GenBank/DDBJ whole genome shotgun (WGS) entry which is preliminary data.</text>
</comment>
<reference evidence="3" key="1">
    <citation type="journal article" date="2019" name="Int. J. Syst. Evol. Microbiol.">
        <title>The Global Catalogue of Microorganisms (GCM) 10K type strain sequencing project: providing services to taxonomists for standard genome sequencing and annotation.</title>
        <authorList>
            <consortium name="The Broad Institute Genomics Platform"/>
            <consortium name="The Broad Institute Genome Sequencing Center for Infectious Disease"/>
            <person name="Wu L."/>
            <person name="Ma J."/>
        </authorList>
    </citation>
    <scope>NUCLEOTIDE SEQUENCE [LARGE SCALE GENOMIC DNA]</scope>
    <source>
        <strain evidence="3">IBRC-M 10813</strain>
    </source>
</reference>
<keyword evidence="3" id="KW-1185">Reference proteome</keyword>
<keyword evidence="2" id="KW-0378">Hydrolase</keyword>
<organism evidence="2 3">
    <name type="scientific">Salinithrix halophila</name>
    <dbReference type="NCBI Taxonomy" id="1485204"/>
    <lineage>
        <taxon>Bacteria</taxon>
        <taxon>Bacillati</taxon>
        <taxon>Bacillota</taxon>
        <taxon>Bacilli</taxon>
        <taxon>Bacillales</taxon>
        <taxon>Thermoactinomycetaceae</taxon>
        <taxon>Salinithrix</taxon>
    </lineage>
</organism>
<dbReference type="Gene3D" id="3.40.50.1110">
    <property type="entry name" value="SGNH hydrolase"/>
    <property type="match status" value="1"/>
</dbReference>
<dbReference type="CDD" id="cd01830">
    <property type="entry name" value="XynE_like"/>
    <property type="match status" value="1"/>
</dbReference>
<name>A0ABV8JFB9_9BACL</name>
<gene>
    <name evidence="2" type="ORF">ACFOUO_12525</name>
</gene>
<evidence type="ECO:0000259" key="1">
    <source>
        <dbReference type="Pfam" id="PF13472"/>
    </source>
</evidence>
<dbReference type="SUPFAM" id="SSF52266">
    <property type="entry name" value="SGNH hydrolase"/>
    <property type="match status" value="1"/>
</dbReference>
<accession>A0ABV8JFB9</accession>
<dbReference type="InterPro" id="IPR036514">
    <property type="entry name" value="SGNH_hydro_sf"/>
</dbReference>
<dbReference type="PANTHER" id="PTHR43784:SF2">
    <property type="entry name" value="GDSL-LIKE LIPASE_ACYLHYDROLASE, PUTATIVE (AFU_ORTHOLOGUE AFUA_2G00820)-RELATED"/>
    <property type="match status" value="1"/>
</dbReference>
<dbReference type="EMBL" id="JBHSAP010000015">
    <property type="protein sequence ID" value="MFC4077623.1"/>
    <property type="molecule type" value="Genomic_DNA"/>
</dbReference>
<dbReference type="PANTHER" id="PTHR43784">
    <property type="entry name" value="GDSL-LIKE LIPASE/ACYLHYDROLASE, PUTATIVE (AFU_ORTHOLOGUE AFUA_2G00820)-RELATED"/>
    <property type="match status" value="1"/>
</dbReference>
<feature type="domain" description="SGNH hydrolase-type esterase" evidence="1">
    <location>
        <begin position="212"/>
        <end position="397"/>
    </location>
</feature>
<dbReference type="Proteomes" id="UP001595843">
    <property type="component" value="Unassembled WGS sequence"/>
</dbReference>